<accession>A0AA88IIQ1</accession>
<name>A0AA88IIQ1_CHASR</name>
<keyword evidence="2" id="KW-1185">Reference proteome</keyword>
<comment type="caution">
    <text evidence="1">The sequence shown here is derived from an EMBL/GenBank/DDBJ whole genome shotgun (WGS) entry which is preliminary data.</text>
</comment>
<dbReference type="EMBL" id="JAUPFM010000027">
    <property type="protein sequence ID" value="KAK2814678.1"/>
    <property type="molecule type" value="Genomic_DNA"/>
</dbReference>
<organism evidence="1 2">
    <name type="scientific">Channa striata</name>
    <name type="common">Snakehead murrel</name>
    <name type="synonym">Ophicephalus striatus</name>
    <dbReference type="NCBI Taxonomy" id="64152"/>
    <lineage>
        <taxon>Eukaryota</taxon>
        <taxon>Metazoa</taxon>
        <taxon>Chordata</taxon>
        <taxon>Craniata</taxon>
        <taxon>Vertebrata</taxon>
        <taxon>Euteleostomi</taxon>
        <taxon>Actinopterygii</taxon>
        <taxon>Neopterygii</taxon>
        <taxon>Teleostei</taxon>
        <taxon>Neoteleostei</taxon>
        <taxon>Acanthomorphata</taxon>
        <taxon>Anabantaria</taxon>
        <taxon>Anabantiformes</taxon>
        <taxon>Channoidei</taxon>
        <taxon>Channidae</taxon>
        <taxon>Channa</taxon>
    </lineage>
</organism>
<dbReference type="Proteomes" id="UP001187415">
    <property type="component" value="Unassembled WGS sequence"/>
</dbReference>
<sequence>MDTSHWEPELSMKEEWEHWLDRIIEYMVTSQEDRRLASLSLCWSSDSGSRRRIRFYCYRGRLWGRHGPSLALLLLLQVLATGRI</sequence>
<evidence type="ECO:0000313" key="1">
    <source>
        <dbReference type="EMBL" id="KAK2814678.1"/>
    </source>
</evidence>
<protein>
    <submittedName>
        <fullName evidence="1">Uncharacterized protein</fullName>
    </submittedName>
</protein>
<proteinExistence type="predicted"/>
<dbReference type="AlphaFoldDB" id="A0AA88IIQ1"/>
<gene>
    <name evidence="1" type="ORF">Q5P01_000755</name>
</gene>
<reference evidence="1" key="1">
    <citation type="submission" date="2023-07" db="EMBL/GenBank/DDBJ databases">
        <title>Chromosome-level Genome Assembly of Striped Snakehead (Channa striata).</title>
        <authorList>
            <person name="Liu H."/>
        </authorList>
    </citation>
    <scope>NUCLEOTIDE SEQUENCE</scope>
    <source>
        <strain evidence="1">Gz</strain>
        <tissue evidence="1">Muscle</tissue>
    </source>
</reference>
<evidence type="ECO:0000313" key="2">
    <source>
        <dbReference type="Proteomes" id="UP001187415"/>
    </source>
</evidence>